<reference evidence="1" key="1">
    <citation type="submission" date="2020-04" db="EMBL/GenBank/DDBJ databases">
        <authorList>
            <person name="Chiriac C."/>
            <person name="Salcher M."/>
            <person name="Ghai R."/>
            <person name="Kavagutti S V."/>
        </authorList>
    </citation>
    <scope>NUCLEOTIDE SEQUENCE</scope>
</reference>
<sequence>MFQKLLVAIFLLVSTSVSFAEDKFLDYKFNDNVVIRISNIPCRVPGVDNKKFEFSVVAKRIDNQYLFGCFTHKGDNIVIQWAGGDQTVVPANVFLTEHLEPNT</sequence>
<accession>A0A6J5LJ30</accession>
<gene>
    <name evidence="1" type="ORF">UFOVP250_36</name>
</gene>
<dbReference type="EMBL" id="LR796270">
    <property type="protein sequence ID" value="CAB4133087.1"/>
    <property type="molecule type" value="Genomic_DNA"/>
</dbReference>
<evidence type="ECO:0000313" key="1">
    <source>
        <dbReference type="EMBL" id="CAB4133087.1"/>
    </source>
</evidence>
<protein>
    <submittedName>
        <fullName evidence="1">Uncharacterized protein</fullName>
    </submittedName>
</protein>
<organism evidence="1">
    <name type="scientific">uncultured Caudovirales phage</name>
    <dbReference type="NCBI Taxonomy" id="2100421"/>
    <lineage>
        <taxon>Viruses</taxon>
        <taxon>Duplodnaviria</taxon>
        <taxon>Heunggongvirae</taxon>
        <taxon>Uroviricota</taxon>
        <taxon>Caudoviricetes</taxon>
        <taxon>Peduoviridae</taxon>
        <taxon>Maltschvirus</taxon>
        <taxon>Maltschvirus maltsch</taxon>
    </lineage>
</organism>
<proteinExistence type="predicted"/>
<name>A0A6J5LJ30_9CAUD</name>